<dbReference type="PROSITE" id="PS51257">
    <property type="entry name" value="PROKAR_LIPOPROTEIN"/>
    <property type="match status" value="1"/>
</dbReference>
<dbReference type="Proteomes" id="UP000019116">
    <property type="component" value="Chromosome 2B"/>
</dbReference>
<accession>A0A3B6C132</accession>
<feature type="chain" id="PRO_5043171814" evidence="1">
    <location>
        <begin position="34"/>
        <end position="97"/>
    </location>
</feature>
<dbReference type="Gramene" id="TraesNOR2B03G00883100.1">
    <property type="protein sequence ID" value="TraesNOR2B03G00883100.1"/>
    <property type="gene ID" value="TraesNOR2B03G00883100"/>
</dbReference>
<evidence type="ECO:0000313" key="3">
    <source>
        <dbReference type="Proteomes" id="UP000019116"/>
    </source>
</evidence>
<dbReference type="EnsemblPlants" id="TraesCS2B02G142300.1">
    <property type="protein sequence ID" value="TraesCS2B02G142300.1"/>
    <property type="gene ID" value="TraesCS2B02G142300"/>
</dbReference>
<dbReference type="AlphaFoldDB" id="A0A3B6C132"/>
<sequence length="97" mass="10431">MAFSKLNGQMEAKAAAVLFIVLLGCSMLMLVSSTDGEIGRSGCPRLSDGDAIGKDDTPFPKMCIGRRHGPENVEFCCATLPGLPCWRTQEECLHVCP</sequence>
<protein>
    <submittedName>
        <fullName evidence="2">Uncharacterized protein</fullName>
    </submittedName>
</protein>
<organism evidence="2">
    <name type="scientific">Triticum aestivum</name>
    <name type="common">Wheat</name>
    <dbReference type="NCBI Taxonomy" id="4565"/>
    <lineage>
        <taxon>Eukaryota</taxon>
        <taxon>Viridiplantae</taxon>
        <taxon>Streptophyta</taxon>
        <taxon>Embryophyta</taxon>
        <taxon>Tracheophyta</taxon>
        <taxon>Spermatophyta</taxon>
        <taxon>Magnoliopsida</taxon>
        <taxon>Liliopsida</taxon>
        <taxon>Poales</taxon>
        <taxon>Poaceae</taxon>
        <taxon>BOP clade</taxon>
        <taxon>Pooideae</taxon>
        <taxon>Triticodae</taxon>
        <taxon>Triticeae</taxon>
        <taxon>Triticinae</taxon>
        <taxon>Triticum</taxon>
    </lineage>
</organism>
<dbReference type="Gramene" id="TraesCS2B03G0344000.1">
    <property type="protein sequence ID" value="TraesCS2B03G0344000.1.CDS"/>
    <property type="gene ID" value="TraesCS2B03G0344000"/>
</dbReference>
<evidence type="ECO:0000256" key="1">
    <source>
        <dbReference type="SAM" id="SignalP"/>
    </source>
</evidence>
<feature type="signal peptide" evidence="1">
    <location>
        <begin position="1"/>
        <end position="33"/>
    </location>
</feature>
<reference evidence="2" key="2">
    <citation type="submission" date="2018-10" db="UniProtKB">
        <authorList>
            <consortium name="EnsemblPlants"/>
        </authorList>
    </citation>
    <scope>IDENTIFICATION</scope>
</reference>
<reference evidence="2" key="1">
    <citation type="submission" date="2018-08" db="EMBL/GenBank/DDBJ databases">
        <authorList>
            <person name="Rossello M."/>
        </authorList>
    </citation>
    <scope>NUCLEOTIDE SEQUENCE [LARGE SCALE GENOMIC DNA]</scope>
    <source>
        <strain evidence="2">cv. Chinese Spring</strain>
    </source>
</reference>
<dbReference type="Gramene" id="TraesCLE_scaffold_039953_01G000100.1">
    <property type="protein sequence ID" value="TraesCLE_scaffold_039953_01G000100.1"/>
    <property type="gene ID" value="TraesCLE_scaffold_039953_01G000100"/>
</dbReference>
<proteinExistence type="predicted"/>
<evidence type="ECO:0000313" key="2">
    <source>
        <dbReference type="EnsemblPlants" id="TraesCS2B02G142300.1"/>
    </source>
</evidence>
<name>A0A3B6C132_WHEAT</name>
<keyword evidence="3" id="KW-1185">Reference proteome</keyword>
<dbReference type="Gramene" id="TraesCS2B02G142300.1">
    <property type="protein sequence ID" value="TraesCS2B02G142300.1"/>
    <property type="gene ID" value="TraesCS2B02G142300"/>
</dbReference>
<keyword evidence="1" id="KW-0732">Signal</keyword>